<evidence type="ECO:0000313" key="3">
    <source>
        <dbReference type="Proteomes" id="UP001163203"/>
    </source>
</evidence>
<gene>
    <name evidence="2" type="ORF">ORV05_22965</name>
</gene>
<feature type="transmembrane region" description="Helical" evidence="1">
    <location>
        <begin position="124"/>
        <end position="145"/>
    </location>
</feature>
<evidence type="ECO:0000313" key="2">
    <source>
        <dbReference type="EMBL" id="WAL63842.1"/>
    </source>
</evidence>
<keyword evidence="1" id="KW-0812">Transmembrane</keyword>
<feature type="transmembrane region" description="Helical" evidence="1">
    <location>
        <begin position="94"/>
        <end position="112"/>
    </location>
</feature>
<keyword evidence="1" id="KW-0472">Membrane</keyword>
<evidence type="ECO:0000256" key="1">
    <source>
        <dbReference type="SAM" id="Phobius"/>
    </source>
</evidence>
<feature type="transmembrane region" description="Helical" evidence="1">
    <location>
        <begin position="165"/>
        <end position="184"/>
    </location>
</feature>
<feature type="transmembrane region" description="Helical" evidence="1">
    <location>
        <begin position="63"/>
        <end position="82"/>
    </location>
</feature>
<feature type="transmembrane region" description="Helical" evidence="1">
    <location>
        <begin position="222"/>
        <end position="240"/>
    </location>
</feature>
<name>A0ABY7AV35_9PSEU</name>
<dbReference type="EMBL" id="CP113836">
    <property type="protein sequence ID" value="WAL63842.1"/>
    <property type="molecule type" value="Genomic_DNA"/>
</dbReference>
<organism evidence="2 3">
    <name type="scientific">Amycolatopsis cynarae</name>
    <dbReference type="NCBI Taxonomy" id="2995223"/>
    <lineage>
        <taxon>Bacteria</taxon>
        <taxon>Bacillati</taxon>
        <taxon>Actinomycetota</taxon>
        <taxon>Actinomycetes</taxon>
        <taxon>Pseudonocardiales</taxon>
        <taxon>Pseudonocardiaceae</taxon>
        <taxon>Amycolatopsis</taxon>
    </lineage>
</organism>
<reference evidence="2" key="1">
    <citation type="submission" date="2022-11" db="EMBL/GenBank/DDBJ databases">
        <authorList>
            <person name="Mo P."/>
        </authorList>
    </citation>
    <scope>NUCLEOTIDE SEQUENCE</scope>
    <source>
        <strain evidence="2">HUAS 11-8</strain>
    </source>
</reference>
<proteinExistence type="predicted"/>
<dbReference type="RefSeq" id="WP_268754086.1">
    <property type="nucleotide sequence ID" value="NZ_CP113836.1"/>
</dbReference>
<keyword evidence="1" id="KW-1133">Transmembrane helix</keyword>
<dbReference type="Proteomes" id="UP001163203">
    <property type="component" value="Chromosome"/>
</dbReference>
<feature type="transmembrane region" description="Helical" evidence="1">
    <location>
        <begin position="196"/>
        <end position="216"/>
    </location>
</feature>
<protein>
    <submittedName>
        <fullName evidence="2">Uncharacterized protein</fullName>
    </submittedName>
</protein>
<sequence length="250" mass="26136">MNVPELLVRLYPPAIRQCWGSEIAHEARLAGPRSWFDTAAGAVKLWLSPSDWPETIAGQTSRVLATALVAVITTAAGLLRAADPTPLTAPVDHPAASVWLLPVVAGLALSAPVPSLRPAVFTRLAAVAARTLTLPVLAVAALFVIAHSGLIDHPGNGVHILMLGYYWATLAFAGIHLCLFTARLGRIAVVPSTRRLRLALLFAGTGLALAATQTLATTVQGGTVLLSCGLAVLAAPLLILGQDLRRIPRC</sequence>
<accession>A0ABY7AV35</accession>
<keyword evidence="3" id="KW-1185">Reference proteome</keyword>